<dbReference type="EMBL" id="CACVKT020003577">
    <property type="protein sequence ID" value="CAC5384463.1"/>
    <property type="molecule type" value="Genomic_DNA"/>
</dbReference>
<evidence type="ECO:0000313" key="2">
    <source>
        <dbReference type="EMBL" id="CAC5384463.1"/>
    </source>
</evidence>
<accession>A0A6J8BL22</accession>
<evidence type="ECO:0000313" key="3">
    <source>
        <dbReference type="Proteomes" id="UP000507470"/>
    </source>
</evidence>
<organism evidence="2 3">
    <name type="scientific">Mytilus coruscus</name>
    <name type="common">Sea mussel</name>
    <dbReference type="NCBI Taxonomy" id="42192"/>
    <lineage>
        <taxon>Eukaryota</taxon>
        <taxon>Metazoa</taxon>
        <taxon>Spiralia</taxon>
        <taxon>Lophotrochozoa</taxon>
        <taxon>Mollusca</taxon>
        <taxon>Bivalvia</taxon>
        <taxon>Autobranchia</taxon>
        <taxon>Pteriomorphia</taxon>
        <taxon>Mytilida</taxon>
        <taxon>Mytiloidea</taxon>
        <taxon>Mytilidae</taxon>
        <taxon>Mytilinae</taxon>
        <taxon>Mytilus</taxon>
    </lineage>
</organism>
<sequence>MARTCKDRQSKCEGKKGKIDFIFKLHKNSQPVPLEFMKEDPKPKGQSESKKGGNKPRCGIEVLFKSSADGRIDAILQCLDKANLLQKAIALGTKIPKLDKGHFEIGRKTEPDIMDIKGIVSNNPKQYQAIQKALESSFSLIQGPPEWMKKKLGEHCPKMVRWYGSSIEDQEFPIPGKTSTLGGGERAVADEQLREYSMHILIRQLGKPYQEEITAFDRQFRQNPDGVDFNDVKNTENLYAKLS</sequence>
<keyword evidence="3" id="KW-1185">Reference proteome</keyword>
<gene>
    <name evidence="2" type="ORF">MCOR_20098</name>
</gene>
<dbReference type="Proteomes" id="UP000507470">
    <property type="component" value="Unassembled WGS sequence"/>
</dbReference>
<reference evidence="2 3" key="1">
    <citation type="submission" date="2020-06" db="EMBL/GenBank/DDBJ databases">
        <authorList>
            <person name="Li R."/>
            <person name="Bekaert M."/>
        </authorList>
    </citation>
    <scope>NUCLEOTIDE SEQUENCE [LARGE SCALE GENOMIC DNA]</scope>
    <source>
        <strain evidence="3">wild</strain>
    </source>
</reference>
<name>A0A6J8BL22_MYTCO</name>
<dbReference type="AlphaFoldDB" id="A0A6J8BL22"/>
<evidence type="ECO:0000256" key="1">
    <source>
        <dbReference type="SAM" id="MobiDB-lite"/>
    </source>
</evidence>
<feature type="region of interest" description="Disordered" evidence="1">
    <location>
        <begin position="32"/>
        <end position="54"/>
    </location>
</feature>
<protein>
    <submittedName>
        <fullName evidence="2">Uncharacterized protein</fullName>
    </submittedName>
</protein>
<feature type="compositionally biased region" description="Basic and acidic residues" evidence="1">
    <location>
        <begin position="36"/>
        <end position="51"/>
    </location>
</feature>
<proteinExistence type="predicted"/>